<name>A0A5C7AKH1_9FLAO</name>
<keyword evidence="1" id="KW-0472">Membrane</keyword>
<dbReference type="RefSeq" id="WP_146890884.1">
    <property type="nucleotide sequence ID" value="NZ_VORX01000002.1"/>
</dbReference>
<evidence type="ECO:0000313" key="2">
    <source>
        <dbReference type="EMBL" id="TXE09300.1"/>
    </source>
</evidence>
<organism evidence="2 3">
    <name type="scientific">Gelidibacter salicanalis</name>
    <dbReference type="NCBI Taxonomy" id="291193"/>
    <lineage>
        <taxon>Bacteria</taxon>
        <taxon>Pseudomonadati</taxon>
        <taxon>Bacteroidota</taxon>
        <taxon>Flavobacteriia</taxon>
        <taxon>Flavobacteriales</taxon>
        <taxon>Flavobacteriaceae</taxon>
        <taxon>Gelidibacter</taxon>
    </lineage>
</organism>
<keyword evidence="3" id="KW-1185">Reference proteome</keyword>
<evidence type="ECO:0000313" key="3">
    <source>
        <dbReference type="Proteomes" id="UP000321734"/>
    </source>
</evidence>
<feature type="transmembrane region" description="Helical" evidence="1">
    <location>
        <begin position="100"/>
        <end position="123"/>
    </location>
</feature>
<reference evidence="2 3" key="1">
    <citation type="submission" date="2019-08" db="EMBL/GenBank/DDBJ databases">
        <title>Genome sequence of Gelidibacter salicanalis IC162T.</title>
        <authorList>
            <person name="Bowman J.P."/>
        </authorList>
    </citation>
    <scope>NUCLEOTIDE SEQUENCE [LARGE SCALE GENOMIC DNA]</scope>
    <source>
        <strain evidence="2 3">IC162</strain>
    </source>
</reference>
<dbReference type="AlphaFoldDB" id="A0A5C7AKH1"/>
<comment type="caution">
    <text evidence="2">The sequence shown here is derived from an EMBL/GenBank/DDBJ whole genome shotgun (WGS) entry which is preliminary data.</text>
</comment>
<sequence length="133" mass="15132">MYSFFKFLRSTSAIWNLSFLVLLVSCKTTNTNAYFHTTLYNAAEKDKRVIITTEDNYRIKFKNVVFENDSFFGMQRTNKVLTKVPLDLMTMESVRTESKVMLGVAKAVVIGIVGALMIAYVIADILYGSEDDE</sequence>
<dbReference type="Proteomes" id="UP000321734">
    <property type="component" value="Unassembled WGS sequence"/>
</dbReference>
<gene>
    <name evidence="2" type="ORF">ES711_05055</name>
</gene>
<accession>A0A5C7AKH1</accession>
<keyword evidence="1" id="KW-0812">Transmembrane</keyword>
<protein>
    <submittedName>
        <fullName evidence="2">Uncharacterized protein</fullName>
    </submittedName>
</protein>
<proteinExistence type="predicted"/>
<evidence type="ECO:0000256" key="1">
    <source>
        <dbReference type="SAM" id="Phobius"/>
    </source>
</evidence>
<dbReference type="PROSITE" id="PS51257">
    <property type="entry name" value="PROKAR_LIPOPROTEIN"/>
    <property type="match status" value="1"/>
</dbReference>
<keyword evidence="1" id="KW-1133">Transmembrane helix</keyword>
<dbReference type="EMBL" id="VORX01000002">
    <property type="protein sequence ID" value="TXE09300.1"/>
    <property type="molecule type" value="Genomic_DNA"/>
</dbReference>